<evidence type="ECO:0000256" key="2">
    <source>
        <dbReference type="ARBA" id="ARBA00022723"/>
    </source>
</evidence>
<gene>
    <name evidence="6" type="ORF">MANES_05G192400v8</name>
</gene>
<keyword evidence="2" id="KW-0479">Metal-binding</keyword>
<dbReference type="AlphaFoldDB" id="A0A2C9VXV3"/>
<evidence type="ECO:0000256" key="1">
    <source>
        <dbReference type="ARBA" id="ARBA00005613"/>
    </source>
</evidence>
<feature type="domain" description="Yippee" evidence="5">
    <location>
        <begin position="8"/>
        <end position="105"/>
    </location>
</feature>
<sequence length="106" mass="12331">MEESSDYPLFSCRNCRNPLAFHSDLISKTYKAKSGQAYMFSNAMNIALGRREDRQMITGVYTIADVYCRNCGEALGWMYLRASDPKQKYKEGNFVLEKLKIFQENY</sequence>
<reference evidence="7" key="1">
    <citation type="journal article" date="2016" name="Nat. Biotechnol.">
        <title>Sequencing wild and cultivated cassava and related species reveals extensive interspecific hybridization and genetic diversity.</title>
        <authorList>
            <person name="Bredeson J.V."/>
            <person name="Lyons J.B."/>
            <person name="Prochnik S.E."/>
            <person name="Wu G.A."/>
            <person name="Ha C.M."/>
            <person name="Edsinger-Gonzales E."/>
            <person name="Grimwood J."/>
            <person name="Schmutz J."/>
            <person name="Rabbi I.Y."/>
            <person name="Egesi C."/>
            <person name="Nauluvula P."/>
            <person name="Lebot V."/>
            <person name="Ndunguru J."/>
            <person name="Mkamilo G."/>
            <person name="Bart R.S."/>
            <person name="Setter T.L."/>
            <person name="Gleadow R.M."/>
            <person name="Kulakow P."/>
            <person name="Ferguson M.E."/>
            <person name="Rounsley S."/>
            <person name="Rokhsar D.S."/>
        </authorList>
    </citation>
    <scope>NUCLEOTIDE SEQUENCE [LARGE SCALE GENOMIC DNA]</scope>
    <source>
        <strain evidence="7">cv. AM560-2</strain>
    </source>
</reference>
<dbReference type="PANTHER" id="PTHR13848">
    <property type="entry name" value="PROTEIN YIPPEE-LIKE CG15309-RELATED"/>
    <property type="match status" value="1"/>
</dbReference>
<keyword evidence="3" id="KW-0862">Zinc</keyword>
<evidence type="ECO:0000256" key="4">
    <source>
        <dbReference type="RuleBase" id="RU110713"/>
    </source>
</evidence>
<name>A0A2C9VXV3_MANES</name>
<keyword evidence="7" id="KW-1185">Reference proteome</keyword>
<dbReference type="Gramene" id="Manes.05G192400.1.v8.1">
    <property type="protein sequence ID" value="Manes.05G192400.1.v8.1.CDS"/>
    <property type="gene ID" value="Manes.05G192400.v8.1"/>
</dbReference>
<evidence type="ECO:0000313" key="7">
    <source>
        <dbReference type="Proteomes" id="UP000091857"/>
    </source>
</evidence>
<dbReference type="OrthoDB" id="6407410at2759"/>
<dbReference type="GO" id="GO:0046872">
    <property type="term" value="F:metal ion binding"/>
    <property type="evidence" value="ECO:0007669"/>
    <property type="project" value="UniProtKB-KW"/>
</dbReference>
<dbReference type="Proteomes" id="UP000091857">
    <property type="component" value="Chromosome 5"/>
</dbReference>
<dbReference type="STRING" id="3983.A0A2C9VXV3"/>
<dbReference type="EMBL" id="CM004391">
    <property type="protein sequence ID" value="OAY51154.1"/>
    <property type="molecule type" value="Genomic_DNA"/>
</dbReference>
<accession>A0A2C9VXV3</accession>
<dbReference type="InterPro" id="IPR034751">
    <property type="entry name" value="Yippee"/>
</dbReference>
<evidence type="ECO:0000256" key="3">
    <source>
        <dbReference type="ARBA" id="ARBA00022833"/>
    </source>
</evidence>
<dbReference type="PROSITE" id="PS51792">
    <property type="entry name" value="YIPPEE"/>
    <property type="match status" value="1"/>
</dbReference>
<protein>
    <recommendedName>
        <fullName evidence="4">Protein yippee-like</fullName>
    </recommendedName>
</protein>
<organism evidence="6 7">
    <name type="scientific">Manihot esculenta</name>
    <name type="common">Cassava</name>
    <name type="synonym">Jatropha manihot</name>
    <dbReference type="NCBI Taxonomy" id="3983"/>
    <lineage>
        <taxon>Eukaryota</taxon>
        <taxon>Viridiplantae</taxon>
        <taxon>Streptophyta</taxon>
        <taxon>Embryophyta</taxon>
        <taxon>Tracheophyta</taxon>
        <taxon>Spermatophyta</taxon>
        <taxon>Magnoliopsida</taxon>
        <taxon>eudicotyledons</taxon>
        <taxon>Gunneridae</taxon>
        <taxon>Pentapetalae</taxon>
        <taxon>rosids</taxon>
        <taxon>fabids</taxon>
        <taxon>Malpighiales</taxon>
        <taxon>Euphorbiaceae</taxon>
        <taxon>Crotonoideae</taxon>
        <taxon>Manihoteae</taxon>
        <taxon>Manihot</taxon>
    </lineage>
</organism>
<dbReference type="InterPro" id="IPR004910">
    <property type="entry name" value="Yippee/Mis18/Cereblon"/>
</dbReference>
<dbReference type="Gene3D" id="2.170.150.30">
    <property type="entry name" value="RIG-I-like receptor, C-terminal regulatory domain"/>
    <property type="match status" value="1"/>
</dbReference>
<dbReference type="Pfam" id="PF03226">
    <property type="entry name" value="Yippee-Mis18"/>
    <property type="match status" value="1"/>
</dbReference>
<dbReference type="InterPro" id="IPR039058">
    <property type="entry name" value="Yippee_fam"/>
</dbReference>
<evidence type="ECO:0000313" key="6">
    <source>
        <dbReference type="EMBL" id="OAY51154.1"/>
    </source>
</evidence>
<evidence type="ECO:0000259" key="5">
    <source>
        <dbReference type="PROSITE" id="PS51792"/>
    </source>
</evidence>
<proteinExistence type="inferred from homology"/>
<dbReference type="InterPro" id="IPR038557">
    <property type="entry name" value="RLR_C_sf"/>
</dbReference>
<comment type="similarity">
    <text evidence="1 4">Belongs to the yippee family.</text>
</comment>
<comment type="caution">
    <text evidence="6">The sequence shown here is derived from an EMBL/GenBank/DDBJ whole genome shotgun (WGS) entry which is preliminary data.</text>
</comment>